<dbReference type="Proteomes" id="UP000675881">
    <property type="component" value="Chromosome 11"/>
</dbReference>
<sequence>MFIGERALDLVRRTIRTQDLLPSPFEEDTVRSILEEMKTLYATNHKEIEEKKRSISPAIHLRHAAIERSKRSLLAYIHHRSIQIRQMRKEFGPYNKDLAGYMASIGGGMGVDLMTDILPPKSLYIEVRCIKDYGEMETEDGRSHSSKKKYSTFFTKITSLQGDRMSDEELKGGHAPALKVGGMRVTQHKPKGDSKSEAKTVAECEETTGKPSQNMMVSGMKTNEADAFPKEAIKAFHDKPTPTHDRGASFKANRDSTTQEIVHIIRSNSLLAFMIYVSYNLKNIYT</sequence>
<protein>
    <recommendedName>
        <fullName evidence="1">DNA replication complex GINS protein PSF1</fullName>
    </recommendedName>
</protein>
<dbReference type="InterPro" id="IPR036224">
    <property type="entry name" value="GINS_bundle-like_dom_sf"/>
</dbReference>
<dbReference type="Pfam" id="PF15228">
    <property type="entry name" value="DAP"/>
    <property type="match status" value="1"/>
</dbReference>
<comment type="subunit">
    <text evidence="1">Component of the GINS complex.</text>
</comment>
<organism evidence="3 4">
    <name type="scientific">Lepeophtheirus salmonis</name>
    <name type="common">Salmon louse</name>
    <name type="synonym">Caligus salmonis</name>
    <dbReference type="NCBI Taxonomy" id="72036"/>
    <lineage>
        <taxon>Eukaryota</taxon>
        <taxon>Metazoa</taxon>
        <taxon>Ecdysozoa</taxon>
        <taxon>Arthropoda</taxon>
        <taxon>Crustacea</taxon>
        <taxon>Multicrustacea</taxon>
        <taxon>Hexanauplia</taxon>
        <taxon>Copepoda</taxon>
        <taxon>Siphonostomatoida</taxon>
        <taxon>Caligidae</taxon>
        <taxon>Lepeophtheirus</taxon>
    </lineage>
</organism>
<keyword evidence="1" id="KW-0235">DNA replication</keyword>
<comment type="subcellular location">
    <subcellularLocation>
        <location evidence="1">Nucleus</location>
    </subcellularLocation>
</comment>
<evidence type="ECO:0000256" key="2">
    <source>
        <dbReference type="SAM" id="MobiDB-lite"/>
    </source>
</evidence>
<dbReference type="GO" id="GO:0000811">
    <property type="term" value="C:GINS complex"/>
    <property type="evidence" value="ECO:0007669"/>
    <property type="project" value="UniProtKB-UniRule"/>
</dbReference>
<dbReference type="EMBL" id="HG994590">
    <property type="protein sequence ID" value="CAF2801182.1"/>
    <property type="molecule type" value="Genomic_DNA"/>
</dbReference>
<dbReference type="GO" id="GO:1902983">
    <property type="term" value="P:DNA strand elongation involved in mitotic DNA replication"/>
    <property type="evidence" value="ECO:0007669"/>
    <property type="project" value="TreeGrafter"/>
</dbReference>
<comment type="function">
    <text evidence="1">Required for correct functioning of the GINS complex, a complex that plays an essential role in the initiation of DNA replication, and progression of DNA replication forks. GINS complex seems to bind preferentially to single-stranded DNA.</text>
</comment>
<dbReference type="AlphaFoldDB" id="A0A7R8CEY1"/>
<evidence type="ECO:0000313" key="4">
    <source>
        <dbReference type="Proteomes" id="UP000675881"/>
    </source>
</evidence>
<comment type="similarity">
    <text evidence="1">Belongs to the GINS1/PSF1 family.</text>
</comment>
<evidence type="ECO:0000313" key="3">
    <source>
        <dbReference type="EMBL" id="CAF2801182.1"/>
    </source>
</evidence>
<dbReference type="SUPFAM" id="SSF158573">
    <property type="entry name" value="GINS helical bundle-like"/>
    <property type="match status" value="1"/>
</dbReference>
<feature type="compositionally biased region" description="Basic and acidic residues" evidence="2">
    <location>
        <begin position="190"/>
        <end position="202"/>
    </location>
</feature>
<keyword evidence="4" id="KW-1185">Reference proteome</keyword>
<name>A0A7R8CEY1_LEPSM</name>
<dbReference type="InterPro" id="IPR005339">
    <property type="entry name" value="GINS_Psf1"/>
</dbReference>
<proteinExistence type="inferred from homology"/>
<dbReference type="PANTHER" id="PTHR12914">
    <property type="entry name" value="PARTNER OF SLD5"/>
    <property type="match status" value="1"/>
</dbReference>
<dbReference type="PANTHER" id="PTHR12914:SF2">
    <property type="entry name" value="DNA REPLICATION COMPLEX GINS PROTEIN PSF1"/>
    <property type="match status" value="1"/>
</dbReference>
<reference evidence="3" key="1">
    <citation type="submission" date="2021-02" db="EMBL/GenBank/DDBJ databases">
        <authorList>
            <person name="Bekaert M."/>
        </authorList>
    </citation>
    <scope>NUCLEOTIDE SEQUENCE</scope>
    <source>
        <strain evidence="3">IoA-00</strain>
    </source>
</reference>
<dbReference type="CDD" id="cd11710">
    <property type="entry name" value="GINS_A_psf1"/>
    <property type="match status" value="1"/>
</dbReference>
<gene>
    <name evidence="3" type="ORF">LSAA_3109</name>
</gene>
<feature type="region of interest" description="Disordered" evidence="2">
    <location>
        <begin position="184"/>
        <end position="216"/>
    </location>
</feature>
<evidence type="ECO:0000256" key="1">
    <source>
        <dbReference type="RuleBase" id="RU368085"/>
    </source>
</evidence>
<accession>A0A7R8CEY1</accession>
<keyword evidence="1" id="KW-0539">Nucleus</keyword>
<dbReference type="InterPro" id="IPR024130">
    <property type="entry name" value="DAP1/DAPL1"/>
</dbReference>
<dbReference type="OrthoDB" id="5973225at2759"/>
<dbReference type="Gene3D" id="1.20.58.1030">
    <property type="match status" value="1"/>
</dbReference>